<name>A0A563E8Y0_9MICO</name>
<sequence>MNTDDKATEPSTTRPDHNIWTGLTYADVPTARGWLRDLGFTEGIVVKAENRGIQHSEMLWPEGGRVMLSSRDTTESDFSVNPGAASSYVVTDDPDAVWQRAQRLGAQVVREMRDEDYGSRGFSIKDGEGNRWSFGTYAG</sequence>
<dbReference type="PROSITE" id="PS51819">
    <property type="entry name" value="VOC"/>
    <property type="match status" value="1"/>
</dbReference>
<dbReference type="RefSeq" id="WP_146314758.1">
    <property type="nucleotide sequence ID" value="NZ_VCQV01000001.1"/>
</dbReference>
<dbReference type="InterPro" id="IPR037523">
    <property type="entry name" value="VOC_core"/>
</dbReference>
<protein>
    <submittedName>
        <fullName evidence="2">Glyoxalase</fullName>
    </submittedName>
</protein>
<reference evidence="2 3" key="1">
    <citation type="submission" date="2019-05" db="EMBL/GenBank/DDBJ databases">
        <authorList>
            <person name="Lee S.D."/>
        </authorList>
    </citation>
    <scope>NUCLEOTIDE SEQUENCE [LARGE SCALE GENOMIC DNA]</scope>
    <source>
        <strain evidence="2 3">C5-26</strain>
    </source>
</reference>
<organism evidence="2 3">
    <name type="scientific">Leekyejoonella antrihumi</name>
    <dbReference type="NCBI Taxonomy" id="1660198"/>
    <lineage>
        <taxon>Bacteria</taxon>
        <taxon>Bacillati</taxon>
        <taxon>Actinomycetota</taxon>
        <taxon>Actinomycetes</taxon>
        <taxon>Micrococcales</taxon>
        <taxon>Dermacoccaceae</taxon>
        <taxon>Leekyejoonella</taxon>
    </lineage>
</organism>
<dbReference type="Proteomes" id="UP000320244">
    <property type="component" value="Unassembled WGS sequence"/>
</dbReference>
<dbReference type="Pfam" id="PF00903">
    <property type="entry name" value="Glyoxalase"/>
    <property type="match status" value="1"/>
</dbReference>
<keyword evidence="3" id="KW-1185">Reference proteome</keyword>
<dbReference type="InterPro" id="IPR029068">
    <property type="entry name" value="Glyas_Bleomycin-R_OHBP_Dase"/>
</dbReference>
<comment type="caution">
    <text evidence="2">The sequence shown here is derived from an EMBL/GenBank/DDBJ whole genome shotgun (WGS) entry which is preliminary data.</text>
</comment>
<gene>
    <name evidence="2" type="ORF">FGL98_00850</name>
</gene>
<feature type="domain" description="VOC" evidence="1">
    <location>
        <begin position="14"/>
        <end position="137"/>
    </location>
</feature>
<evidence type="ECO:0000313" key="2">
    <source>
        <dbReference type="EMBL" id="TWP38976.1"/>
    </source>
</evidence>
<dbReference type="AlphaFoldDB" id="A0A563E8Y0"/>
<accession>A0A563E8Y0</accession>
<dbReference type="OrthoDB" id="9809391at2"/>
<dbReference type="SUPFAM" id="SSF54593">
    <property type="entry name" value="Glyoxalase/Bleomycin resistance protein/Dihydroxybiphenyl dioxygenase"/>
    <property type="match status" value="1"/>
</dbReference>
<evidence type="ECO:0000313" key="3">
    <source>
        <dbReference type="Proteomes" id="UP000320244"/>
    </source>
</evidence>
<dbReference type="Gene3D" id="3.30.720.110">
    <property type="match status" value="1"/>
</dbReference>
<dbReference type="Gene3D" id="3.30.720.120">
    <property type="match status" value="1"/>
</dbReference>
<dbReference type="InterPro" id="IPR004360">
    <property type="entry name" value="Glyas_Fos-R_dOase_dom"/>
</dbReference>
<proteinExistence type="predicted"/>
<evidence type="ECO:0000259" key="1">
    <source>
        <dbReference type="PROSITE" id="PS51819"/>
    </source>
</evidence>
<reference evidence="2 3" key="2">
    <citation type="submission" date="2019-08" db="EMBL/GenBank/DDBJ databases">
        <title>Jejuicoccus antrihumi gen. nov., sp. nov., a new member of the family Dermacoccaceae isolated from a cave.</title>
        <authorList>
            <person name="Schumann P."/>
            <person name="Kim I.S."/>
        </authorList>
    </citation>
    <scope>NUCLEOTIDE SEQUENCE [LARGE SCALE GENOMIC DNA]</scope>
    <source>
        <strain evidence="2 3">C5-26</strain>
    </source>
</reference>
<dbReference type="EMBL" id="VCQV01000001">
    <property type="protein sequence ID" value="TWP38976.1"/>
    <property type="molecule type" value="Genomic_DNA"/>
</dbReference>